<keyword evidence="3" id="KW-0540">Nuclease</keyword>
<feature type="domain" description="Helicase/UvrB N-terminal" evidence="1">
    <location>
        <begin position="75"/>
        <end position="247"/>
    </location>
</feature>
<gene>
    <name evidence="3" type="ORF">NCTC12224_02150</name>
</gene>
<proteinExistence type="predicted"/>
<keyword evidence="3" id="KW-0255">Endonuclease</keyword>
<dbReference type="SUPFAM" id="SSF52540">
    <property type="entry name" value="P-loop containing nucleoside triphosphate hydrolases"/>
    <property type="match status" value="1"/>
</dbReference>
<protein>
    <submittedName>
        <fullName evidence="3">Type III restriction endonuclease</fullName>
    </submittedName>
</protein>
<evidence type="ECO:0000259" key="1">
    <source>
        <dbReference type="Pfam" id="PF04851"/>
    </source>
</evidence>
<evidence type="ECO:0000313" key="3">
    <source>
        <dbReference type="EMBL" id="SUN62948.1"/>
    </source>
</evidence>
<dbReference type="OrthoDB" id="9804145at2"/>
<dbReference type="REBASE" id="418135">
    <property type="entry name" value="Shy12224ORF2153P"/>
</dbReference>
<dbReference type="Pfam" id="PF19778">
    <property type="entry name" value="RE_endonuc"/>
    <property type="match status" value="1"/>
</dbReference>
<sequence length="1016" mass="117051">MKLQFKEQAFQLEAVDSVADLFEGQRELNEIIKIESELFGSYHLNAPIKLGRETLLKRVQKTQIKHKLTPSEALSLERFDDRDSYNFSIEMETGTGKTYTYIRTIMELNKRYGWLKFIIVVPSIAIREGVAKSFETMSEHFRLHYGKSPKSFIYDSSNIVAIKDFATSPDIEVMIINSQAFNARGKDARRIHMAQESMAYQVPMDVIAMTRPIVIIDEPQSVEGKQTKKNLKDFKPLFTLRYSATHKDKHDMLYRLDAMDAYNQQLVKKIAVKSIAQTNLMGTSGYLYLQALIPQAQGAPKARIEFEQKTKSGIKRTTKLVSAPFDLYQASGELTSYQGMVLQDFDARPWSNSIQVGLTKRLGVGEVMGDIAELDLRRLQIRETIKTHLQKEAMLYQRGIKVLSLFFIDQVAHYKAYDDNHQALNGDYATIFEEEYDKQVSRYLREHKQEPNGYYRYLERYQEARLVHAGYFSIDKVKKSDKTIFVDYKKKSEKGKDSSDKDAYDLIMRDKERLLSFDEPVRFIFSHSALKEGWDNPNVFQICTLKTSHAETRKRQEIGRGMRLCVNQNGNRQDASLLGESKVHDINKLTVIANESYDSFARSLQAELREVLKDKAYKLDSKFLSGKTLTNANGEQLIMDEELAEQVLTQLKMQGYLDKEGFLTETYYSEKEAGQLFFDSSLAGFEEAMADLMEKVSQHMPVENANQADFAFKDEVNDAKLEAFKDLWQTINKKSVYRVHLDEDKLIGDAVKAINNHLHIQPLIYSVQETEVTKLEKEGLKSELTSQSEERMTLPHITERYDLLARLSQETDLTRQTLARILTQISPSKFEKFKDNPEDFIRQTASLINEQKAISIVQNIEYKLTGNSYDSERFYQTTERAKFPEYDKNVLKAECSIYNYIKVDSNTEKDFQRDLETSSAVKVYAKLPSWFHINTPFGNYNPDWAIAFHKGSVKHIYFIAETKGSSKETDLRAKEKNKIDCARAHFKKLQAAGYLEATCHYDVVSSFSELMAKASD</sequence>
<dbReference type="InterPro" id="IPR027417">
    <property type="entry name" value="P-loop_NTPase"/>
</dbReference>
<evidence type="ECO:0000259" key="2">
    <source>
        <dbReference type="Pfam" id="PF19778"/>
    </source>
</evidence>
<dbReference type="Pfam" id="PF04851">
    <property type="entry name" value="ResIII"/>
    <property type="match status" value="1"/>
</dbReference>
<dbReference type="Gene3D" id="3.40.50.300">
    <property type="entry name" value="P-loop containing nucleotide triphosphate hydrolases"/>
    <property type="match status" value="2"/>
</dbReference>
<keyword evidence="3" id="KW-0378">Hydrolase</keyword>
<dbReference type="Proteomes" id="UP000254924">
    <property type="component" value="Unassembled WGS sequence"/>
</dbReference>
<dbReference type="GO" id="GO:0015668">
    <property type="term" value="F:type III site-specific deoxyribonuclease activity"/>
    <property type="evidence" value="ECO:0007669"/>
    <property type="project" value="InterPro"/>
</dbReference>
<evidence type="ECO:0000313" key="4">
    <source>
        <dbReference type="Proteomes" id="UP000254924"/>
    </source>
</evidence>
<dbReference type="InterPro" id="IPR006935">
    <property type="entry name" value="Helicase/UvrB_N"/>
</dbReference>
<reference evidence="3 4" key="1">
    <citation type="submission" date="2018-06" db="EMBL/GenBank/DDBJ databases">
        <authorList>
            <consortium name="Pathogen Informatics"/>
            <person name="Doyle S."/>
        </authorList>
    </citation>
    <scope>NUCLEOTIDE SEQUENCE [LARGE SCALE GENOMIC DNA]</scope>
    <source>
        <strain evidence="3 4">NCTC12224</strain>
    </source>
</reference>
<dbReference type="InterPro" id="IPR045572">
    <property type="entry name" value="RE_endonuc_C"/>
</dbReference>
<dbReference type="GO" id="GO:0005524">
    <property type="term" value="F:ATP binding"/>
    <property type="evidence" value="ECO:0007669"/>
    <property type="project" value="InterPro"/>
</dbReference>
<organism evidence="3 4">
    <name type="scientific">Streptococcus hyointestinalis</name>
    <dbReference type="NCBI Taxonomy" id="1337"/>
    <lineage>
        <taxon>Bacteria</taxon>
        <taxon>Bacillati</taxon>
        <taxon>Bacillota</taxon>
        <taxon>Bacilli</taxon>
        <taxon>Lactobacillales</taxon>
        <taxon>Streptococcaceae</taxon>
        <taxon>Streptococcus</taxon>
    </lineage>
</organism>
<dbReference type="EMBL" id="UHFN01000007">
    <property type="protein sequence ID" value="SUN62948.1"/>
    <property type="molecule type" value="Genomic_DNA"/>
</dbReference>
<dbReference type="GO" id="GO:0003677">
    <property type="term" value="F:DNA binding"/>
    <property type="evidence" value="ECO:0007669"/>
    <property type="project" value="InterPro"/>
</dbReference>
<name>A0A380KDF5_9STRE</name>
<accession>A0A380KDF5</accession>
<feature type="domain" description="Type III restriction enzyme C-terminal endonuclease" evidence="2">
    <location>
        <begin position="896"/>
        <end position="995"/>
    </location>
</feature>
<keyword evidence="4" id="KW-1185">Reference proteome</keyword>
<dbReference type="AlphaFoldDB" id="A0A380KDF5"/>